<dbReference type="InterPro" id="IPR001304">
    <property type="entry name" value="C-type_lectin-like"/>
</dbReference>
<evidence type="ECO:0000313" key="3">
    <source>
        <dbReference type="EMBL" id="UXP01437.1"/>
    </source>
</evidence>
<dbReference type="InterPro" id="IPR016187">
    <property type="entry name" value="CTDL_fold"/>
</dbReference>
<dbReference type="AlphaFoldDB" id="A0A977SQF5"/>
<accession>A0A977SQF5</accession>
<dbReference type="Gene3D" id="3.10.100.10">
    <property type="entry name" value="Mannose-Binding Protein A, subunit A"/>
    <property type="match status" value="1"/>
</dbReference>
<evidence type="ECO:0000256" key="1">
    <source>
        <dbReference type="SAM" id="SignalP"/>
    </source>
</evidence>
<feature type="signal peptide" evidence="1">
    <location>
        <begin position="1"/>
        <end position="19"/>
    </location>
</feature>
<feature type="domain" description="C-type lectin" evidence="2">
    <location>
        <begin position="38"/>
        <end position="157"/>
    </location>
</feature>
<dbReference type="SMART" id="SM00034">
    <property type="entry name" value="CLECT"/>
    <property type="match status" value="1"/>
</dbReference>
<proteinExistence type="evidence at transcript level"/>
<dbReference type="SUPFAM" id="SSF56436">
    <property type="entry name" value="C-type lectin-like"/>
    <property type="match status" value="1"/>
</dbReference>
<protein>
    <submittedName>
        <fullName evidence="3">CTL-5</fullName>
    </submittedName>
</protein>
<dbReference type="Pfam" id="PF00059">
    <property type="entry name" value="Lectin_C"/>
    <property type="match status" value="1"/>
</dbReference>
<sequence>MKWITTLAVAAAAVGFSSTEDVCPPPFTNYDPGSVVPKCLTFLSSAGTWSSMLEVCKMMSGSLAVVNDDLHNIVYKHIINTPALTDKCFWIGGTDKFHEGTWVWEHDGSEIPLGGPHWDPCEPEPNGDEKENSLAICPSRYYYKDYPSDREHHGICQYFP</sequence>
<feature type="chain" id="PRO_5037217455" evidence="1">
    <location>
        <begin position="20"/>
        <end position="160"/>
    </location>
</feature>
<dbReference type="EMBL" id="ON854926">
    <property type="protein sequence ID" value="UXP01437.1"/>
    <property type="molecule type" value="mRNA"/>
</dbReference>
<keyword evidence="1" id="KW-0732">Signal</keyword>
<organism evidence="3">
    <name type="scientific">Portunus trituberculatus</name>
    <name type="common">Swimming crab</name>
    <name type="synonym">Neptunus trituberculatus</name>
    <dbReference type="NCBI Taxonomy" id="210409"/>
    <lineage>
        <taxon>Eukaryota</taxon>
        <taxon>Metazoa</taxon>
        <taxon>Ecdysozoa</taxon>
        <taxon>Arthropoda</taxon>
        <taxon>Crustacea</taxon>
        <taxon>Multicrustacea</taxon>
        <taxon>Malacostraca</taxon>
        <taxon>Eumalacostraca</taxon>
        <taxon>Eucarida</taxon>
        <taxon>Decapoda</taxon>
        <taxon>Pleocyemata</taxon>
        <taxon>Brachyura</taxon>
        <taxon>Eubrachyura</taxon>
        <taxon>Portunoidea</taxon>
        <taxon>Portunidae</taxon>
        <taxon>Portuninae</taxon>
        <taxon>Portunus</taxon>
    </lineage>
</organism>
<reference evidence="3" key="1">
    <citation type="journal article" date="2022" name="Fish Shellfish Immunol.">
        <title>Identification and functional characterization of C-type lectins and crustins provide new insights into the immune response of Portunus trituberculatus.</title>
        <authorList>
            <person name="Zhang Y."/>
            <person name="Ni M."/>
            <person name="Zhang P."/>
            <person name="Bai Y."/>
            <person name="Zhou B."/>
            <person name="Zheng J."/>
            <person name="Cui Z."/>
        </authorList>
    </citation>
    <scope>NUCLEOTIDE SEQUENCE</scope>
</reference>
<dbReference type="CDD" id="cd00037">
    <property type="entry name" value="CLECT"/>
    <property type="match status" value="1"/>
</dbReference>
<dbReference type="InterPro" id="IPR016186">
    <property type="entry name" value="C-type_lectin-like/link_sf"/>
</dbReference>
<name>A0A977SQF5_PORTR</name>
<dbReference type="PROSITE" id="PS50041">
    <property type="entry name" value="C_TYPE_LECTIN_2"/>
    <property type="match status" value="1"/>
</dbReference>
<evidence type="ECO:0000259" key="2">
    <source>
        <dbReference type="PROSITE" id="PS50041"/>
    </source>
</evidence>